<dbReference type="GO" id="GO:0008360">
    <property type="term" value="P:regulation of cell shape"/>
    <property type="evidence" value="ECO:0007669"/>
    <property type="project" value="UniProtKB-KW"/>
</dbReference>
<dbReference type="InterPro" id="IPR011601">
    <property type="entry name" value="MurB_C"/>
</dbReference>
<evidence type="ECO:0000256" key="3">
    <source>
        <dbReference type="ARBA" id="ARBA00004496"/>
    </source>
</evidence>
<keyword evidence="12 17" id="KW-0573">Peptidoglycan synthesis</keyword>
<dbReference type="PANTHER" id="PTHR21071:SF4">
    <property type="entry name" value="UDP-N-ACETYLENOLPYRUVOYLGLUCOSAMINE REDUCTASE"/>
    <property type="match status" value="1"/>
</dbReference>
<evidence type="ECO:0000256" key="7">
    <source>
        <dbReference type="ARBA" id="ARBA00022618"/>
    </source>
</evidence>
<evidence type="ECO:0000256" key="15">
    <source>
        <dbReference type="ARBA" id="ARBA00023316"/>
    </source>
</evidence>
<feature type="active site" evidence="17">
    <location>
        <position position="226"/>
    </location>
</feature>
<comment type="cofactor">
    <cofactor evidence="1 17">
        <name>FAD</name>
        <dbReference type="ChEBI" id="CHEBI:57692"/>
    </cofactor>
</comment>
<evidence type="ECO:0000256" key="8">
    <source>
        <dbReference type="ARBA" id="ARBA00022630"/>
    </source>
</evidence>
<gene>
    <name evidence="17" type="primary">murB</name>
    <name evidence="20" type="ORF">BKH33_08755</name>
</gene>
<comment type="subcellular location">
    <subcellularLocation>
        <location evidence="3 17">Cytoplasm</location>
    </subcellularLocation>
</comment>
<keyword evidence="9 17" id="KW-0274">FAD</keyword>
<dbReference type="EMBL" id="MSRR01000018">
    <property type="protein sequence ID" value="OMG34967.1"/>
    <property type="molecule type" value="Genomic_DNA"/>
</dbReference>
<keyword evidence="11 17" id="KW-0133">Cell shape</keyword>
<dbReference type="PANTHER" id="PTHR21071">
    <property type="entry name" value="UDP-N-ACETYLENOLPYRUVOYLGLUCOSAMINE REDUCTASE"/>
    <property type="match status" value="1"/>
</dbReference>
<evidence type="ECO:0000256" key="12">
    <source>
        <dbReference type="ARBA" id="ARBA00022984"/>
    </source>
</evidence>
<evidence type="ECO:0000256" key="6">
    <source>
        <dbReference type="ARBA" id="ARBA00022490"/>
    </source>
</evidence>
<dbReference type="Proteomes" id="UP000187035">
    <property type="component" value="Unassembled WGS sequence"/>
</dbReference>
<dbReference type="GO" id="GO:0051301">
    <property type="term" value="P:cell division"/>
    <property type="evidence" value="ECO:0007669"/>
    <property type="project" value="UniProtKB-KW"/>
</dbReference>
<dbReference type="GeneID" id="64254841"/>
<evidence type="ECO:0000256" key="2">
    <source>
        <dbReference type="ARBA" id="ARBA00003921"/>
    </source>
</evidence>
<dbReference type="GO" id="GO:0071555">
    <property type="term" value="P:cell wall organization"/>
    <property type="evidence" value="ECO:0007669"/>
    <property type="project" value="UniProtKB-KW"/>
</dbReference>
<evidence type="ECO:0000256" key="17">
    <source>
        <dbReference type="HAMAP-Rule" id="MF_00037"/>
    </source>
</evidence>
<dbReference type="HAMAP" id="MF_00037">
    <property type="entry name" value="MurB"/>
    <property type="match status" value="1"/>
</dbReference>
<dbReference type="InterPro" id="IPR006094">
    <property type="entry name" value="Oxid_FAD_bind_N"/>
</dbReference>
<comment type="function">
    <text evidence="2 17">Cell wall formation.</text>
</comment>
<sequence length="436" mass="45586">MTTAPEDRTPIDPSAAPRAATSTEPSIDPRLAEGDCTVPLSADVDPSAWPEPVQALAHAPGTGTRPTRLAELTTLRVGGPVSSYVEATTQSDLTEAIREADAAGTPVLVIGGGSNIMASDAGFDGLVIRDTRAEVSLVSDSVCGGVEITATAGTTWDDLVREAIASQWAGFAPLSGIPGTVGAAPVQNIGAYGAEVAELIASVRAWDRLRNRVVWLALGELGLAYRDSRLKQSLTDAEVGGGRLWGPTGRWVVLDATFAVRQGSLSSRVAYSQLAGALGVELGERVPERELREAVLELRRSKGMVLDASDHDTWSAGSFFTNPILTEDQAGSLPEDAPRFPVTDHSQVVLGTKEAPVIEGLVKTSAAWLIDHAGFTRGFTVEPGASAGLSTKHVLALTNRGGASGADLARLRDEIVAGVRERYGVTLVPEPVQVGF</sequence>
<dbReference type="Pfam" id="PF01565">
    <property type="entry name" value="FAD_binding_4"/>
    <property type="match status" value="1"/>
</dbReference>
<dbReference type="Gene3D" id="3.30.465.10">
    <property type="match status" value="1"/>
</dbReference>
<proteinExistence type="inferred from homology"/>
<evidence type="ECO:0000256" key="16">
    <source>
        <dbReference type="ARBA" id="ARBA00048914"/>
    </source>
</evidence>
<dbReference type="Gene3D" id="3.90.78.10">
    <property type="entry name" value="UDP-N-acetylenolpyruvoylglucosamine reductase, C-terminal domain"/>
    <property type="match status" value="1"/>
</dbReference>
<feature type="compositionally biased region" description="Basic and acidic residues" evidence="18">
    <location>
        <begin position="1"/>
        <end position="10"/>
    </location>
</feature>
<evidence type="ECO:0000256" key="11">
    <source>
        <dbReference type="ARBA" id="ARBA00022960"/>
    </source>
</evidence>
<dbReference type="GO" id="GO:0009252">
    <property type="term" value="P:peptidoglycan biosynthetic process"/>
    <property type="evidence" value="ECO:0007669"/>
    <property type="project" value="UniProtKB-UniRule"/>
</dbReference>
<dbReference type="Pfam" id="PF02873">
    <property type="entry name" value="MurB_C"/>
    <property type="match status" value="1"/>
</dbReference>
<keyword evidence="15 17" id="KW-0961">Cell wall biogenesis/degradation</keyword>
<evidence type="ECO:0000256" key="1">
    <source>
        <dbReference type="ARBA" id="ARBA00001974"/>
    </source>
</evidence>
<comment type="similarity">
    <text evidence="5 17">Belongs to the MurB family.</text>
</comment>
<dbReference type="GO" id="GO:0008762">
    <property type="term" value="F:UDP-N-acetylmuramate dehydrogenase activity"/>
    <property type="evidence" value="ECO:0007669"/>
    <property type="project" value="UniProtKB-UniRule"/>
</dbReference>
<organism evidence="20 21">
    <name type="scientific">Actinomyces naeslundii</name>
    <dbReference type="NCBI Taxonomy" id="1655"/>
    <lineage>
        <taxon>Bacteria</taxon>
        <taxon>Bacillati</taxon>
        <taxon>Actinomycetota</taxon>
        <taxon>Actinomycetes</taxon>
        <taxon>Actinomycetales</taxon>
        <taxon>Actinomycetaceae</taxon>
        <taxon>Actinomyces</taxon>
    </lineage>
</organism>
<dbReference type="Gene3D" id="3.30.43.10">
    <property type="entry name" value="Uridine Diphospho-n-acetylenolpyruvylglucosamine Reductase, domain 2"/>
    <property type="match status" value="1"/>
</dbReference>
<keyword evidence="8 17" id="KW-0285">Flavoprotein</keyword>
<dbReference type="RefSeq" id="WP_003784130.1">
    <property type="nucleotide sequence ID" value="NZ_CAJPQD010000012.1"/>
</dbReference>
<feature type="active site" evidence="17">
    <location>
        <position position="430"/>
    </location>
</feature>
<evidence type="ECO:0000256" key="14">
    <source>
        <dbReference type="ARBA" id="ARBA00023306"/>
    </source>
</evidence>
<feature type="active site" description="Proton donor" evidence="17">
    <location>
        <position position="318"/>
    </location>
</feature>
<evidence type="ECO:0000259" key="19">
    <source>
        <dbReference type="PROSITE" id="PS51387"/>
    </source>
</evidence>
<dbReference type="InterPro" id="IPR036318">
    <property type="entry name" value="FAD-bd_PCMH-like_sf"/>
</dbReference>
<dbReference type="InterPro" id="IPR016166">
    <property type="entry name" value="FAD-bd_PCMH"/>
</dbReference>
<dbReference type="UniPathway" id="UPA00219"/>
<evidence type="ECO:0000256" key="18">
    <source>
        <dbReference type="SAM" id="MobiDB-lite"/>
    </source>
</evidence>
<comment type="pathway">
    <text evidence="4 17">Cell wall biogenesis; peptidoglycan biosynthesis.</text>
</comment>
<evidence type="ECO:0000256" key="13">
    <source>
        <dbReference type="ARBA" id="ARBA00023002"/>
    </source>
</evidence>
<dbReference type="GO" id="GO:0005829">
    <property type="term" value="C:cytosol"/>
    <property type="evidence" value="ECO:0007669"/>
    <property type="project" value="TreeGrafter"/>
</dbReference>
<dbReference type="NCBIfam" id="NF010478">
    <property type="entry name" value="PRK13903.1"/>
    <property type="match status" value="1"/>
</dbReference>
<keyword evidence="13 17" id="KW-0560">Oxidoreductase</keyword>
<evidence type="ECO:0000256" key="9">
    <source>
        <dbReference type="ARBA" id="ARBA00022827"/>
    </source>
</evidence>
<dbReference type="InterPro" id="IPR016169">
    <property type="entry name" value="FAD-bd_PCMH_sub2"/>
</dbReference>
<dbReference type="AlphaFoldDB" id="A0A854EER4"/>
<keyword evidence="14 17" id="KW-0131">Cell cycle</keyword>
<dbReference type="EC" id="1.3.1.98" evidence="17"/>
<comment type="caution">
    <text evidence="20">The sequence shown here is derived from an EMBL/GenBank/DDBJ whole genome shotgun (WGS) entry which is preliminary data.</text>
</comment>
<dbReference type="GO" id="GO:0071949">
    <property type="term" value="F:FAD binding"/>
    <property type="evidence" value="ECO:0007669"/>
    <property type="project" value="InterPro"/>
</dbReference>
<comment type="catalytic activity">
    <reaction evidence="16 17">
        <text>UDP-N-acetyl-alpha-D-muramate + NADP(+) = UDP-N-acetyl-3-O-(1-carboxyvinyl)-alpha-D-glucosamine + NADPH + H(+)</text>
        <dbReference type="Rhea" id="RHEA:12248"/>
        <dbReference type="ChEBI" id="CHEBI:15378"/>
        <dbReference type="ChEBI" id="CHEBI:57783"/>
        <dbReference type="ChEBI" id="CHEBI:58349"/>
        <dbReference type="ChEBI" id="CHEBI:68483"/>
        <dbReference type="ChEBI" id="CHEBI:70757"/>
        <dbReference type="EC" id="1.3.1.98"/>
    </reaction>
</comment>
<evidence type="ECO:0000313" key="20">
    <source>
        <dbReference type="EMBL" id="OMG34967.1"/>
    </source>
</evidence>
<evidence type="ECO:0000256" key="4">
    <source>
        <dbReference type="ARBA" id="ARBA00004752"/>
    </source>
</evidence>
<keyword evidence="6 17" id="KW-0963">Cytoplasm</keyword>
<keyword evidence="10 17" id="KW-0521">NADP</keyword>
<dbReference type="PROSITE" id="PS51387">
    <property type="entry name" value="FAD_PCMH"/>
    <property type="match status" value="1"/>
</dbReference>
<feature type="domain" description="FAD-binding PCMH-type" evidence="19">
    <location>
        <begin position="77"/>
        <end position="263"/>
    </location>
</feature>
<dbReference type="SUPFAM" id="SSF56176">
    <property type="entry name" value="FAD-binding/transporter-associated domain-like"/>
    <property type="match status" value="1"/>
</dbReference>
<dbReference type="SUPFAM" id="SSF56194">
    <property type="entry name" value="Uridine diphospho-N-Acetylenolpyruvylglucosamine reductase, MurB, C-terminal domain"/>
    <property type="match status" value="1"/>
</dbReference>
<dbReference type="InterPro" id="IPR036635">
    <property type="entry name" value="MurB_C_sf"/>
</dbReference>
<reference evidence="20 21" key="1">
    <citation type="submission" date="2016-12" db="EMBL/GenBank/DDBJ databases">
        <title>Genomic comparison of strains in the 'Actinomyces naeslundii' group.</title>
        <authorList>
            <person name="Mughal S.R."/>
            <person name="Do T."/>
            <person name="Gilbert S.C."/>
            <person name="Witherden E.A."/>
            <person name="Didelot X."/>
            <person name="Beighton D."/>
        </authorList>
    </citation>
    <scope>NUCLEOTIDE SEQUENCE [LARGE SCALE GENOMIC DNA]</scope>
    <source>
        <strain evidence="20 21">NCTC 10301</strain>
    </source>
</reference>
<dbReference type="InterPro" id="IPR016167">
    <property type="entry name" value="FAD-bd_PCMH_sub1"/>
</dbReference>
<name>A0A854EER4_ACTNA</name>
<keyword evidence="7 17" id="KW-0132">Cell division</keyword>
<accession>A0A854EER4</accession>
<evidence type="ECO:0000256" key="5">
    <source>
        <dbReference type="ARBA" id="ARBA00010485"/>
    </source>
</evidence>
<feature type="region of interest" description="Disordered" evidence="18">
    <location>
        <begin position="1"/>
        <end position="47"/>
    </location>
</feature>
<evidence type="ECO:0000313" key="21">
    <source>
        <dbReference type="Proteomes" id="UP000187035"/>
    </source>
</evidence>
<dbReference type="InterPro" id="IPR003170">
    <property type="entry name" value="MurB"/>
</dbReference>
<evidence type="ECO:0000256" key="10">
    <source>
        <dbReference type="ARBA" id="ARBA00022857"/>
    </source>
</evidence>
<protein>
    <recommendedName>
        <fullName evidence="17">UDP-N-acetylenolpyruvoylglucosamine reductase</fullName>
        <ecNumber evidence="17">1.3.1.98</ecNumber>
    </recommendedName>
    <alternativeName>
        <fullName evidence="17">UDP-N-acetylmuramate dehydrogenase</fullName>
    </alternativeName>
</protein>